<gene>
    <name evidence="1" type="ORF">HaLaN_26423</name>
</gene>
<comment type="caution">
    <text evidence="1">The sequence shown here is derived from an EMBL/GenBank/DDBJ whole genome shotgun (WGS) entry which is preliminary data.</text>
</comment>
<name>A0A6A0A687_HAELA</name>
<accession>A0A6A0A687</accession>
<proteinExistence type="predicted"/>
<dbReference type="AlphaFoldDB" id="A0A6A0A687"/>
<dbReference type="EMBL" id="BLLF01003708">
    <property type="protein sequence ID" value="GFH28013.1"/>
    <property type="molecule type" value="Genomic_DNA"/>
</dbReference>
<organism evidence="1 2">
    <name type="scientific">Haematococcus lacustris</name>
    <name type="common">Green alga</name>
    <name type="synonym">Haematococcus pluvialis</name>
    <dbReference type="NCBI Taxonomy" id="44745"/>
    <lineage>
        <taxon>Eukaryota</taxon>
        <taxon>Viridiplantae</taxon>
        <taxon>Chlorophyta</taxon>
        <taxon>core chlorophytes</taxon>
        <taxon>Chlorophyceae</taxon>
        <taxon>CS clade</taxon>
        <taxon>Chlamydomonadales</taxon>
        <taxon>Haematococcaceae</taxon>
        <taxon>Haematococcus</taxon>
    </lineage>
</organism>
<dbReference type="Proteomes" id="UP000485058">
    <property type="component" value="Unassembled WGS sequence"/>
</dbReference>
<feature type="non-terminal residue" evidence="1">
    <location>
        <position position="145"/>
    </location>
</feature>
<reference evidence="1 2" key="1">
    <citation type="submission" date="2020-02" db="EMBL/GenBank/DDBJ databases">
        <title>Draft genome sequence of Haematococcus lacustris strain NIES-144.</title>
        <authorList>
            <person name="Morimoto D."/>
            <person name="Nakagawa S."/>
            <person name="Yoshida T."/>
            <person name="Sawayama S."/>
        </authorList>
    </citation>
    <scope>NUCLEOTIDE SEQUENCE [LARGE SCALE GENOMIC DNA]</scope>
    <source>
        <strain evidence="1 2">NIES-144</strain>
    </source>
</reference>
<evidence type="ECO:0000313" key="1">
    <source>
        <dbReference type="EMBL" id="GFH28013.1"/>
    </source>
</evidence>
<sequence length="145" mass="15542">MFELSQALASLPALLHLALPDALEGLVLPANTLAQLQSLSMPCFMLPQPLESAELPGLTRLEAASPACFLNNRGSPLQALPCVHYPALRSCTLGVIEVQHLSWLAACTQLTQLHVQVLGGRDLGAWSLAIAEAEGSEAHRSQWQQ</sequence>
<evidence type="ECO:0000313" key="2">
    <source>
        <dbReference type="Proteomes" id="UP000485058"/>
    </source>
</evidence>
<protein>
    <submittedName>
        <fullName evidence="1">Uncharacterized protein</fullName>
    </submittedName>
</protein>
<keyword evidence="2" id="KW-1185">Reference proteome</keyword>
<feature type="non-terminal residue" evidence="1">
    <location>
        <position position="1"/>
    </location>
</feature>